<dbReference type="Proteomes" id="UP000001024">
    <property type="component" value="Chromosome"/>
</dbReference>
<dbReference type="HOGENOM" id="CLU_1709227_0_0_2"/>
<accession>Q9HIR7</accession>
<keyword evidence="2" id="KW-1185">Reference proteome</keyword>
<dbReference type="EnsemblBacteria" id="CAC12387">
    <property type="protein sequence ID" value="CAC12387"/>
    <property type="gene ID" value="CAC12387"/>
</dbReference>
<dbReference type="EMBL" id="AL445067">
    <property type="protein sequence ID" value="CAC12387.1"/>
    <property type="molecule type" value="Genomic_DNA"/>
</dbReference>
<protein>
    <submittedName>
        <fullName evidence="1">Uncharacterized protein</fullName>
    </submittedName>
</protein>
<dbReference type="STRING" id="273075.gene:9572486"/>
<gene>
    <name evidence="1" type="ordered locus">Ta1263</name>
</gene>
<evidence type="ECO:0000313" key="2">
    <source>
        <dbReference type="Proteomes" id="UP000001024"/>
    </source>
</evidence>
<proteinExistence type="predicted"/>
<name>Q9HIR7_THEAC</name>
<dbReference type="InParanoid" id="Q9HIR7"/>
<dbReference type="KEGG" id="tac:Ta1263"/>
<sequence length="153" mass="17635">MYCWYSLATTALFVIFADTTLPVRTCPLTDSFPWYGQCGSLHSLSGNLTSSPILRVYIFLPPQISQNSAVFSQPVLRPHVYKITINKLTVNPEFPEMFRYHYPLSTGIYFERILCLEGNQASPSYFGPVRAVHDRYFHACELIKVYHFIQRSL</sequence>
<organism evidence="1 2">
    <name type="scientific">Thermoplasma acidophilum (strain ATCC 25905 / DSM 1728 / JCM 9062 / NBRC 15155 / AMRC-C165)</name>
    <dbReference type="NCBI Taxonomy" id="273075"/>
    <lineage>
        <taxon>Archaea</taxon>
        <taxon>Methanobacteriati</taxon>
        <taxon>Thermoplasmatota</taxon>
        <taxon>Thermoplasmata</taxon>
        <taxon>Thermoplasmatales</taxon>
        <taxon>Thermoplasmataceae</taxon>
        <taxon>Thermoplasma</taxon>
    </lineage>
</organism>
<dbReference type="AlphaFoldDB" id="Q9HIR7"/>
<evidence type="ECO:0000313" key="1">
    <source>
        <dbReference type="EMBL" id="CAC12387.1"/>
    </source>
</evidence>
<reference evidence="1 2" key="1">
    <citation type="journal article" date="2000" name="Nature">
        <title>The genome sequence of the thermoacidophilic scavenger Thermoplasma acidophilum.</title>
        <authorList>
            <person name="Ruepp A."/>
            <person name="Graml W."/>
            <person name="Santos-Martinez M.L."/>
            <person name="Koretke K.K."/>
            <person name="Volker C."/>
            <person name="Mewes H.W."/>
            <person name="Frishman D."/>
            <person name="Stocker S."/>
            <person name="Lupas A.N."/>
            <person name="Baumeister W."/>
        </authorList>
    </citation>
    <scope>NUCLEOTIDE SEQUENCE [LARGE SCALE GENOMIC DNA]</scope>
    <source>
        <strain evidence="2">ATCC 25905 / DSM 1728 / JCM 9062 / NBRC 15155 / AMRC-C165</strain>
    </source>
</reference>